<keyword evidence="3" id="KW-1185">Reference proteome</keyword>
<proteinExistence type="predicted"/>
<dbReference type="Proteomes" id="UP000655830">
    <property type="component" value="Unassembled WGS sequence"/>
</dbReference>
<dbReference type="RefSeq" id="WP_249333082.1">
    <property type="nucleotide sequence ID" value="NZ_JACRSY010000018.1"/>
</dbReference>
<dbReference type="AlphaFoldDB" id="A0A926EJL9"/>
<dbReference type="Gene3D" id="1.20.140.160">
    <property type="match status" value="1"/>
</dbReference>
<evidence type="ECO:0000313" key="3">
    <source>
        <dbReference type="Proteomes" id="UP000655830"/>
    </source>
</evidence>
<dbReference type="InterPro" id="IPR013324">
    <property type="entry name" value="RNA_pol_sigma_r3/r4-like"/>
</dbReference>
<dbReference type="EMBL" id="JACRSY010000018">
    <property type="protein sequence ID" value="MBC8580210.1"/>
    <property type="molecule type" value="Genomic_DNA"/>
</dbReference>
<feature type="coiled-coil region" evidence="1">
    <location>
        <begin position="60"/>
        <end position="101"/>
    </location>
</feature>
<comment type="caution">
    <text evidence="2">The sequence shown here is derived from an EMBL/GenBank/DDBJ whole genome shotgun (WGS) entry which is preliminary data.</text>
</comment>
<organism evidence="2 3">
    <name type="scientific">Zhenhengia yiwuensis</name>
    <dbReference type="NCBI Taxonomy" id="2763666"/>
    <lineage>
        <taxon>Bacteria</taxon>
        <taxon>Bacillati</taxon>
        <taxon>Bacillota</taxon>
        <taxon>Clostridia</taxon>
        <taxon>Lachnospirales</taxon>
        <taxon>Lachnospiraceae</taxon>
        <taxon>Zhenhengia</taxon>
    </lineage>
</organism>
<evidence type="ECO:0000256" key="1">
    <source>
        <dbReference type="SAM" id="Coils"/>
    </source>
</evidence>
<accession>A0A926EJL9</accession>
<sequence>MKESNYKKVESILYEVPKLKAEIANLQIDLEEIQEVIGIRGASPNEKAGSVTYAFSSSVEDEVINREERLEEKVLNLKEAIRRRERQVRKVENALKVLSEKELLLVEMRYFKHYSINRVCEILDITTPTFNRRKNGALKDKLIPLLVLGDRKMI</sequence>
<dbReference type="SUPFAM" id="SSF88659">
    <property type="entry name" value="Sigma3 and sigma4 domains of RNA polymerase sigma factors"/>
    <property type="match status" value="1"/>
</dbReference>
<name>A0A926EJL9_9FIRM</name>
<protein>
    <submittedName>
        <fullName evidence="2">Sigma-70 family RNA polymerase sigma factor</fullName>
    </submittedName>
</protein>
<reference evidence="2" key="1">
    <citation type="submission" date="2020-08" db="EMBL/GenBank/DDBJ databases">
        <title>Genome public.</title>
        <authorList>
            <person name="Liu C."/>
            <person name="Sun Q."/>
        </authorList>
    </citation>
    <scope>NUCLEOTIDE SEQUENCE</scope>
    <source>
        <strain evidence="2">NSJ-12</strain>
    </source>
</reference>
<evidence type="ECO:0000313" key="2">
    <source>
        <dbReference type="EMBL" id="MBC8580210.1"/>
    </source>
</evidence>
<keyword evidence="1" id="KW-0175">Coiled coil</keyword>
<gene>
    <name evidence="2" type="ORF">H8718_11810</name>
</gene>